<gene>
    <name evidence="1" type="ORF">FGK63_14885</name>
</gene>
<evidence type="ECO:0000313" key="2">
    <source>
        <dbReference type="Proteomes" id="UP001193035"/>
    </source>
</evidence>
<dbReference type="EMBL" id="VCPD01000005">
    <property type="protein sequence ID" value="TMV06428.1"/>
    <property type="molecule type" value="Genomic_DNA"/>
</dbReference>
<name>A0ABY2WV03_9RHOB</name>
<comment type="caution">
    <text evidence="1">The sequence shown here is derived from an EMBL/GenBank/DDBJ whole genome shotgun (WGS) entry which is preliminary data.</text>
</comment>
<organism evidence="1 2">
    <name type="scientific">Ruegeria sediminis</name>
    <dbReference type="NCBI Taxonomy" id="2583820"/>
    <lineage>
        <taxon>Bacteria</taxon>
        <taxon>Pseudomonadati</taxon>
        <taxon>Pseudomonadota</taxon>
        <taxon>Alphaproteobacteria</taxon>
        <taxon>Rhodobacterales</taxon>
        <taxon>Roseobacteraceae</taxon>
        <taxon>Ruegeria</taxon>
    </lineage>
</organism>
<sequence>MSENKELNALGRIERLRGLREIHLAGGDGWVLKEDQAEFLAMVGYPLTENAVGQLVVERHIINQRSASMMSQLVDAAEAKINKLAASPNMRKRKEILAKAREAKAEKGAA</sequence>
<evidence type="ECO:0000313" key="1">
    <source>
        <dbReference type="EMBL" id="TMV06428.1"/>
    </source>
</evidence>
<dbReference type="Proteomes" id="UP001193035">
    <property type="component" value="Unassembled WGS sequence"/>
</dbReference>
<reference evidence="1 2" key="1">
    <citation type="submission" date="2019-05" db="EMBL/GenBank/DDBJ databases">
        <title>Ruegeria sp. nov., isolated from tidal flat.</title>
        <authorList>
            <person name="Kim W."/>
        </authorList>
    </citation>
    <scope>NUCLEOTIDE SEQUENCE [LARGE SCALE GENOMIC DNA]</scope>
    <source>
        <strain evidence="1 2">CAU 1488</strain>
    </source>
</reference>
<keyword evidence="2" id="KW-1185">Reference proteome</keyword>
<accession>A0ABY2WV03</accession>
<dbReference type="RefSeq" id="WP_138843629.1">
    <property type="nucleotide sequence ID" value="NZ_VCPD01000005.1"/>
</dbReference>
<proteinExistence type="predicted"/>
<protein>
    <submittedName>
        <fullName evidence="1">Uncharacterized protein</fullName>
    </submittedName>
</protein>